<dbReference type="InterPro" id="IPR050345">
    <property type="entry name" value="Aliph_Amidase/BUP"/>
</dbReference>
<accession>A0ABP9HJI1</accession>
<dbReference type="PROSITE" id="PS01227">
    <property type="entry name" value="UPF0012"/>
    <property type="match status" value="1"/>
</dbReference>
<proteinExistence type="inferred from homology"/>
<dbReference type="Proteomes" id="UP001501195">
    <property type="component" value="Unassembled WGS sequence"/>
</dbReference>
<dbReference type="RefSeq" id="WP_345711482.1">
    <property type="nucleotide sequence ID" value="NZ_BAABIL010000154.1"/>
</dbReference>
<name>A0ABP9HJI1_9ACTN</name>
<evidence type="ECO:0000313" key="5">
    <source>
        <dbReference type="Proteomes" id="UP001501195"/>
    </source>
</evidence>
<dbReference type="PANTHER" id="PTHR43674:SF2">
    <property type="entry name" value="BETA-UREIDOPROPIONASE"/>
    <property type="match status" value="1"/>
</dbReference>
<comment type="caution">
    <text evidence="4">The sequence shown here is derived from an EMBL/GenBank/DDBJ whole genome shotgun (WGS) entry which is preliminary data.</text>
</comment>
<reference evidence="5" key="1">
    <citation type="journal article" date="2019" name="Int. J. Syst. Evol. Microbiol.">
        <title>The Global Catalogue of Microorganisms (GCM) 10K type strain sequencing project: providing services to taxonomists for standard genome sequencing and annotation.</title>
        <authorList>
            <consortium name="The Broad Institute Genomics Platform"/>
            <consortium name="The Broad Institute Genome Sequencing Center for Infectious Disease"/>
            <person name="Wu L."/>
            <person name="Ma J."/>
        </authorList>
    </citation>
    <scope>NUCLEOTIDE SEQUENCE [LARGE SCALE GENOMIC DNA]</scope>
    <source>
        <strain evidence="5">JCM 18126</strain>
    </source>
</reference>
<dbReference type="EMBL" id="BAABIL010000154">
    <property type="protein sequence ID" value="GAA4971810.1"/>
    <property type="molecule type" value="Genomic_DNA"/>
</dbReference>
<dbReference type="PROSITE" id="PS50263">
    <property type="entry name" value="CN_HYDROLASE"/>
    <property type="match status" value="1"/>
</dbReference>
<feature type="domain" description="CN hydrolase" evidence="3">
    <location>
        <begin position="8"/>
        <end position="252"/>
    </location>
</feature>
<evidence type="ECO:0000256" key="2">
    <source>
        <dbReference type="ARBA" id="ARBA00022801"/>
    </source>
</evidence>
<keyword evidence="5" id="KW-1185">Reference proteome</keyword>
<dbReference type="Pfam" id="PF00795">
    <property type="entry name" value="CN_hydrolase"/>
    <property type="match status" value="1"/>
</dbReference>
<dbReference type="PANTHER" id="PTHR43674">
    <property type="entry name" value="NITRILASE C965.09-RELATED"/>
    <property type="match status" value="1"/>
</dbReference>
<dbReference type="Gene3D" id="3.60.110.10">
    <property type="entry name" value="Carbon-nitrogen hydrolase"/>
    <property type="match status" value="1"/>
</dbReference>
<organism evidence="4 5">
    <name type="scientific">Kineococcus glutinatus</name>
    <dbReference type="NCBI Taxonomy" id="1070872"/>
    <lineage>
        <taxon>Bacteria</taxon>
        <taxon>Bacillati</taxon>
        <taxon>Actinomycetota</taxon>
        <taxon>Actinomycetes</taxon>
        <taxon>Kineosporiales</taxon>
        <taxon>Kineosporiaceae</taxon>
        <taxon>Kineococcus</taxon>
    </lineage>
</organism>
<sequence>MSAVPGAVDVAVCQVRVAVGRAEENLARGAAAAEEAARRGARVVVLPELLRSGYVFGSAAEARGLAEPLDGPTVTTLADLARRHDLVVAAGLAERAGDGSLRNSAVLVDASGLRSVYRKVHLWDREGEFFVAGDRPPEVVETAVGRLALVICYDLEFPEWMRLAALAGADLVCAPTNWPGPRRHPGERPIEAVQVQAGAAANRMFVAACDRTGAERGVQWVAGSVVVGPDGYPLAEAVPGGGEQVLLARCRLAEARDKRTSARNDVHADRRPHLYAGLGGGPT</sequence>
<dbReference type="SUPFAM" id="SSF56317">
    <property type="entry name" value="Carbon-nitrogen hydrolase"/>
    <property type="match status" value="1"/>
</dbReference>
<protein>
    <submittedName>
        <fullName evidence="4">Nitrilase family protein</fullName>
    </submittedName>
</protein>
<keyword evidence="2" id="KW-0378">Hydrolase</keyword>
<dbReference type="InterPro" id="IPR001110">
    <property type="entry name" value="UPF0012_CS"/>
</dbReference>
<dbReference type="InterPro" id="IPR036526">
    <property type="entry name" value="C-N_Hydrolase_sf"/>
</dbReference>
<dbReference type="InterPro" id="IPR003010">
    <property type="entry name" value="C-N_Hydrolase"/>
</dbReference>
<gene>
    <name evidence="4" type="ORF">GCM10023225_11910</name>
</gene>
<comment type="similarity">
    <text evidence="1">Belongs to the carbon-nitrogen hydrolase superfamily. NIT1/NIT2 family.</text>
</comment>
<evidence type="ECO:0000256" key="1">
    <source>
        <dbReference type="ARBA" id="ARBA00010613"/>
    </source>
</evidence>
<evidence type="ECO:0000313" key="4">
    <source>
        <dbReference type="EMBL" id="GAA4971810.1"/>
    </source>
</evidence>
<evidence type="ECO:0000259" key="3">
    <source>
        <dbReference type="PROSITE" id="PS50263"/>
    </source>
</evidence>